<comment type="caution">
    <text evidence="2">The sequence shown here is derived from an EMBL/GenBank/DDBJ whole genome shotgun (WGS) entry which is preliminary data.</text>
</comment>
<evidence type="ECO:0000313" key="2">
    <source>
        <dbReference type="EMBL" id="EAY23868.1"/>
    </source>
</evidence>
<proteinExistence type="predicted"/>
<accession>A2A0G9</accession>
<keyword evidence="1" id="KW-0812">Transmembrane</keyword>
<keyword evidence="1" id="KW-0472">Membrane</keyword>
<sequence>MNTNPSFVYKEGLTRLFSLKLVFMSVTLFNSKVMSWINGFFLQNETL</sequence>
<evidence type="ECO:0000256" key="1">
    <source>
        <dbReference type="SAM" id="Phobius"/>
    </source>
</evidence>
<keyword evidence="1" id="KW-1133">Transmembrane helix</keyword>
<evidence type="ECO:0000313" key="3">
    <source>
        <dbReference type="Proteomes" id="UP000004095"/>
    </source>
</evidence>
<feature type="transmembrane region" description="Helical" evidence="1">
    <location>
        <begin position="21"/>
        <end position="42"/>
    </location>
</feature>
<dbReference type="EMBL" id="AAWS01000104">
    <property type="protein sequence ID" value="EAY23868.1"/>
    <property type="molecule type" value="Genomic_DNA"/>
</dbReference>
<name>A2A0G9_MICM2</name>
<reference evidence="2 3" key="1">
    <citation type="submission" date="2007-01" db="EMBL/GenBank/DDBJ databases">
        <authorList>
            <person name="Haygood M."/>
            <person name="Podell S."/>
            <person name="Anderson C."/>
            <person name="Hopkinson B."/>
            <person name="Roe K."/>
            <person name="Barbeau K."/>
            <person name="Gaasterland T."/>
            <person name="Ferriera S."/>
            <person name="Johnson J."/>
            <person name="Kravitz S."/>
            <person name="Beeson K."/>
            <person name="Sutton G."/>
            <person name="Rogers Y.-H."/>
            <person name="Friedman R."/>
            <person name="Frazier M."/>
            <person name="Venter J.C."/>
        </authorList>
    </citation>
    <scope>NUCLEOTIDE SEQUENCE [LARGE SCALE GENOMIC DNA]</scope>
    <source>
        <strain evidence="2 3">ATCC 23134</strain>
    </source>
</reference>
<dbReference type="AlphaFoldDB" id="A2A0G9"/>
<organism evidence="2 3">
    <name type="scientific">Microscilla marina ATCC 23134</name>
    <dbReference type="NCBI Taxonomy" id="313606"/>
    <lineage>
        <taxon>Bacteria</taxon>
        <taxon>Pseudomonadati</taxon>
        <taxon>Bacteroidota</taxon>
        <taxon>Cytophagia</taxon>
        <taxon>Cytophagales</taxon>
        <taxon>Microscillaceae</taxon>
        <taxon>Microscilla</taxon>
    </lineage>
</organism>
<gene>
    <name evidence="2" type="ORF">M23134_01282</name>
</gene>
<dbReference type="Proteomes" id="UP000004095">
    <property type="component" value="Unassembled WGS sequence"/>
</dbReference>
<protein>
    <submittedName>
        <fullName evidence="2">Uncharacterized protein</fullName>
    </submittedName>
</protein>
<keyword evidence="3" id="KW-1185">Reference proteome</keyword>